<reference evidence="5" key="2">
    <citation type="submission" date="2013-04" db="UniProtKB">
        <authorList>
            <consortium name="EnsemblPlants"/>
        </authorList>
    </citation>
    <scope>IDENTIFICATION</scope>
</reference>
<dbReference type="GO" id="GO:0016787">
    <property type="term" value="F:hydrolase activity"/>
    <property type="evidence" value="ECO:0007669"/>
    <property type="project" value="UniProtKB-KW"/>
</dbReference>
<dbReference type="HOGENOM" id="CLU_015175_0_0_1"/>
<evidence type="ECO:0000256" key="3">
    <source>
        <dbReference type="SAM" id="MobiDB-lite"/>
    </source>
</evidence>
<organism evidence="5">
    <name type="scientific">Oryza brachyantha</name>
    <name type="common">malo sina</name>
    <dbReference type="NCBI Taxonomy" id="4533"/>
    <lineage>
        <taxon>Eukaryota</taxon>
        <taxon>Viridiplantae</taxon>
        <taxon>Streptophyta</taxon>
        <taxon>Embryophyta</taxon>
        <taxon>Tracheophyta</taxon>
        <taxon>Spermatophyta</taxon>
        <taxon>Magnoliopsida</taxon>
        <taxon>Liliopsida</taxon>
        <taxon>Poales</taxon>
        <taxon>Poaceae</taxon>
        <taxon>BOP clade</taxon>
        <taxon>Oryzoideae</taxon>
        <taxon>Oryzeae</taxon>
        <taxon>Oryzinae</taxon>
        <taxon>Oryza</taxon>
    </lineage>
</organism>
<keyword evidence="6" id="KW-1185">Reference proteome</keyword>
<evidence type="ECO:0000313" key="5">
    <source>
        <dbReference type="EnsemblPlants" id="OB11G24410.1"/>
    </source>
</evidence>
<dbReference type="PANTHER" id="PTHR22975:SF19">
    <property type="entry name" value="EXPRESSED PROTEIN"/>
    <property type="match status" value="1"/>
</dbReference>
<name>J3N9F5_ORYBR</name>
<keyword evidence="2" id="KW-0378">Hydrolase</keyword>
<dbReference type="Proteomes" id="UP000006038">
    <property type="component" value="Chromosome 11"/>
</dbReference>
<reference evidence="5" key="1">
    <citation type="journal article" date="2013" name="Nat. Commun.">
        <title>Whole-genome sequencing of Oryza brachyantha reveals mechanisms underlying Oryza genome evolution.</title>
        <authorList>
            <person name="Chen J."/>
            <person name="Huang Q."/>
            <person name="Gao D."/>
            <person name="Wang J."/>
            <person name="Lang Y."/>
            <person name="Liu T."/>
            <person name="Li B."/>
            <person name="Bai Z."/>
            <person name="Luis Goicoechea J."/>
            <person name="Liang C."/>
            <person name="Chen C."/>
            <person name="Zhang W."/>
            <person name="Sun S."/>
            <person name="Liao Y."/>
            <person name="Zhang X."/>
            <person name="Yang L."/>
            <person name="Song C."/>
            <person name="Wang M."/>
            <person name="Shi J."/>
            <person name="Liu G."/>
            <person name="Liu J."/>
            <person name="Zhou H."/>
            <person name="Zhou W."/>
            <person name="Yu Q."/>
            <person name="An N."/>
            <person name="Chen Y."/>
            <person name="Cai Q."/>
            <person name="Wang B."/>
            <person name="Liu B."/>
            <person name="Min J."/>
            <person name="Huang Y."/>
            <person name="Wu H."/>
            <person name="Li Z."/>
            <person name="Zhang Y."/>
            <person name="Yin Y."/>
            <person name="Song W."/>
            <person name="Jiang J."/>
            <person name="Jackson S.A."/>
            <person name="Wing R.A."/>
            <person name="Wang J."/>
            <person name="Chen M."/>
        </authorList>
    </citation>
    <scope>NUCLEOTIDE SEQUENCE [LARGE SCALE GENOMIC DNA]</scope>
    <source>
        <strain evidence="5">cv. IRGC 101232</strain>
    </source>
</reference>
<dbReference type="Gramene" id="OB11G24410.1">
    <property type="protein sequence ID" value="OB11G24410.1"/>
    <property type="gene ID" value="OB11G24410"/>
</dbReference>
<dbReference type="Pfam" id="PF04780">
    <property type="entry name" value="DUF629"/>
    <property type="match status" value="1"/>
</dbReference>
<evidence type="ECO:0000313" key="6">
    <source>
        <dbReference type="Proteomes" id="UP000006038"/>
    </source>
</evidence>
<dbReference type="PANTHER" id="PTHR22975">
    <property type="entry name" value="UBIQUITIN SPECIFIC PROTEINASE"/>
    <property type="match status" value="1"/>
</dbReference>
<dbReference type="eggNOG" id="KOG1887">
    <property type="taxonomic scope" value="Eukaryota"/>
</dbReference>
<feature type="domain" description="DUF629" evidence="4">
    <location>
        <begin position="332"/>
        <end position="434"/>
    </location>
</feature>
<dbReference type="OMA" id="SNAPNHP"/>
<keyword evidence="1" id="KW-0833">Ubl conjugation pathway</keyword>
<dbReference type="SUPFAM" id="SSF48452">
    <property type="entry name" value="TPR-like"/>
    <property type="match status" value="1"/>
</dbReference>
<feature type="region of interest" description="Disordered" evidence="3">
    <location>
        <begin position="717"/>
        <end position="761"/>
    </location>
</feature>
<feature type="compositionally biased region" description="Polar residues" evidence="3">
    <location>
        <begin position="730"/>
        <end position="739"/>
    </location>
</feature>
<evidence type="ECO:0000256" key="1">
    <source>
        <dbReference type="ARBA" id="ARBA00022786"/>
    </source>
</evidence>
<dbReference type="InterPro" id="IPR006865">
    <property type="entry name" value="DUF629"/>
</dbReference>
<dbReference type="AlphaFoldDB" id="J3N9F5"/>
<dbReference type="Gene3D" id="1.25.40.10">
    <property type="entry name" value="Tetratricopeptide repeat domain"/>
    <property type="match status" value="2"/>
</dbReference>
<sequence>MNWSNAGGRFRERIKAVLAAREGGDGDDAKSERLTNAENLVTDFEGSPLAYHVLGHVRAGLGEAEAAIDPLCRARDLAPGDLGIALTLAKTYAAREQFDQAVKECKRALSLGNADLVDPGLHGVIDLRQMDWSKKARSARLSVAKKQLQKLLADCSSSQKEPSNTDWNHASDHFREQVSAVLTGASLAARAAPERDAVKSGTLSRAEDIAKEWRGSPLALHVSGHVRAALGEVEAALDPLCRARDLVPGDLAIAFTLAKTYAAREQFDLAVEECEHALSLGDADLSDPGLHAVFESRHLEPRREARISIAKQQLRELLADCSWNIVVPVTRDRWNCMNEEERRSFLTVCIEEMVAYYAKSSEQRQMRALSVAVDFAKDTRKWICWLCPQCKMVFLTVESFQSHVEDEVSQSQELKKSLLLVPKRISDEQAEFIKTWTVPSDVSPTEQAEREKIKNTFKHLMDQRALSADLFNNLVKYMKFWIGETTDHPQNLSCITSLDPVGFQVLGTCLDLLIPGLRVGDAVQHSLNHSDVAVDQDAFSPSISIDIEENVFRIADCSSNQDALFSWLSRPSTQDPFTSWISMRQACLDKGTHVLEKLNGCATVLIEKIKPKCGSIEMDKHENYFSTKVKVDIEIMKLDAEVDNFKKKLVEVCTCDYCEIILPAMKDYLWAVLNTSAPEIVLQEDDEKCVKDNIKGGDSTVPHDNVVKVLPGDSKVLQSDKKPELPPRANENTLESPENTPMEKENKTSSPSGYSCPIEGGARASNNRVTGTVYSENELKSLYLTLLSLWHLKPFSDKYIVKARLYPHFGVSGEDCMMCNLFYIFSAFTDTDDSKSTPQLKQFITSLIKFLNRANVSLKEIKNLAAKFTEIIFNMVHTSETATRVSKNSEEPVYRTKLFSVCPDHVCLSHGLFGMHKNARESTYFLNIGASELQNIEMKSFDDVIKSVDKKFHYNSESNAAHNHPPRFFTTAFSYPSENDSLLDLSGLLLSIAAPLDISPVYEGLQSECKYTMVSAVFRAEGQDICFTRQEEKWLVYDKTIGTVKDFDSWEKVLDEYSRSRSRLYPQIIFFERSYVLAH</sequence>
<dbReference type="EnsemblPlants" id="OB11G24410.1">
    <property type="protein sequence ID" value="OB11G24410.1"/>
    <property type="gene ID" value="OB11G24410"/>
</dbReference>
<protein>
    <recommendedName>
        <fullName evidence="4">DUF629 domain-containing protein</fullName>
    </recommendedName>
</protein>
<dbReference type="InterPro" id="IPR019734">
    <property type="entry name" value="TPR_rpt"/>
</dbReference>
<evidence type="ECO:0000259" key="4">
    <source>
        <dbReference type="Pfam" id="PF04780"/>
    </source>
</evidence>
<dbReference type="SMART" id="SM00028">
    <property type="entry name" value="TPR"/>
    <property type="match status" value="4"/>
</dbReference>
<proteinExistence type="predicted"/>
<accession>J3N9F5</accession>
<dbReference type="InterPro" id="IPR011990">
    <property type="entry name" value="TPR-like_helical_dom_sf"/>
</dbReference>
<evidence type="ECO:0000256" key="2">
    <source>
        <dbReference type="ARBA" id="ARBA00022801"/>
    </source>
</evidence>
<dbReference type="InterPro" id="IPR052398">
    <property type="entry name" value="Ubiquitin_hydrolase_53/54"/>
</dbReference>